<evidence type="ECO:0000313" key="2">
    <source>
        <dbReference type="Proteomes" id="UP000569914"/>
    </source>
</evidence>
<dbReference type="Proteomes" id="UP000569914">
    <property type="component" value="Unassembled WGS sequence"/>
</dbReference>
<keyword evidence="2" id="KW-1185">Reference proteome</keyword>
<protein>
    <submittedName>
        <fullName evidence="1">Uncharacterized protein</fullName>
    </submittedName>
</protein>
<proteinExistence type="predicted"/>
<gene>
    <name evidence="1" type="ORF">BKA15_002903</name>
</gene>
<dbReference type="Pfam" id="PF19593">
    <property type="entry name" value="DUF6098"/>
    <property type="match status" value="1"/>
</dbReference>
<dbReference type="AlphaFoldDB" id="A0A7Y9I791"/>
<name>A0A7Y9I791_9ACTN</name>
<dbReference type="RefSeq" id="WP_179751818.1">
    <property type="nucleotide sequence ID" value="NZ_JACCBU010000001.1"/>
</dbReference>
<evidence type="ECO:0000313" key="1">
    <source>
        <dbReference type="EMBL" id="NYE71574.1"/>
    </source>
</evidence>
<comment type="caution">
    <text evidence="1">The sequence shown here is derived from an EMBL/GenBank/DDBJ whole genome shotgun (WGS) entry which is preliminary data.</text>
</comment>
<dbReference type="EMBL" id="JACCBU010000001">
    <property type="protein sequence ID" value="NYE71574.1"/>
    <property type="molecule type" value="Genomic_DNA"/>
</dbReference>
<reference evidence="1 2" key="1">
    <citation type="submission" date="2020-07" db="EMBL/GenBank/DDBJ databases">
        <title>Sequencing the genomes of 1000 actinobacteria strains.</title>
        <authorList>
            <person name="Klenk H.-P."/>
        </authorList>
    </citation>
    <scope>NUCLEOTIDE SEQUENCE [LARGE SCALE GENOMIC DNA]</scope>
    <source>
        <strain evidence="1 2">DSM 22083</strain>
    </source>
</reference>
<sequence length="140" mass="15742">MGEVRTLRSLIEIVQVVEDCDDVVYVRYSRGPEADAHRVSRDFEAEVDLPGLSVSTLTPPSWWTRSTVDWVARRLCKYLDLGKERGNRPWLLVGREVGTGPDHEPLVVDPTPLGRVSDAAVDEARRHYAVAFRGDGLKDK</sequence>
<dbReference type="InterPro" id="IPR046080">
    <property type="entry name" value="DUF6098"/>
</dbReference>
<accession>A0A7Y9I791</accession>
<organism evidence="1 2">
    <name type="scientific">Microlunatus parietis</name>
    <dbReference type="NCBI Taxonomy" id="682979"/>
    <lineage>
        <taxon>Bacteria</taxon>
        <taxon>Bacillati</taxon>
        <taxon>Actinomycetota</taxon>
        <taxon>Actinomycetes</taxon>
        <taxon>Propionibacteriales</taxon>
        <taxon>Propionibacteriaceae</taxon>
        <taxon>Microlunatus</taxon>
    </lineage>
</organism>